<dbReference type="AlphaFoldDB" id="A0AAX6IHZ4"/>
<reference evidence="1" key="1">
    <citation type="journal article" date="2023" name="GigaByte">
        <title>Genome assembly of the bearded iris, Iris pallida Lam.</title>
        <authorList>
            <person name="Bruccoleri R.E."/>
            <person name="Oakeley E.J."/>
            <person name="Faust A.M.E."/>
            <person name="Altorfer M."/>
            <person name="Dessus-Babus S."/>
            <person name="Burckhardt D."/>
            <person name="Oertli M."/>
            <person name="Naumann U."/>
            <person name="Petersen F."/>
            <person name="Wong J."/>
        </authorList>
    </citation>
    <scope>NUCLEOTIDE SEQUENCE</scope>
    <source>
        <strain evidence="1">GSM-AAB239-AS_SAM_17_03QT</strain>
    </source>
</reference>
<evidence type="ECO:0000313" key="1">
    <source>
        <dbReference type="EMBL" id="KAJ6852866.1"/>
    </source>
</evidence>
<accession>A0AAX6IHZ4</accession>
<sequence length="136" mass="14849">MNYRNYGIYGCIHSEIQASFIIEVMVADMNYAVEEVHDALRTLPQAVGATADNSSDQEKEHIIISTAPVMLLMEALPLISVSSLVIEISTRIKEVVDVIEDLVELAGFATNDNVCLAETKPMNATSSIGSENEDMN</sequence>
<evidence type="ECO:0000313" key="2">
    <source>
        <dbReference type="Proteomes" id="UP001140949"/>
    </source>
</evidence>
<organism evidence="1 2">
    <name type="scientific">Iris pallida</name>
    <name type="common">Sweet iris</name>
    <dbReference type="NCBI Taxonomy" id="29817"/>
    <lineage>
        <taxon>Eukaryota</taxon>
        <taxon>Viridiplantae</taxon>
        <taxon>Streptophyta</taxon>
        <taxon>Embryophyta</taxon>
        <taxon>Tracheophyta</taxon>
        <taxon>Spermatophyta</taxon>
        <taxon>Magnoliopsida</taxon>
        <taxon>Liliopsida</taxon>
        <taxon>Asparagales</taxon>
        <taxon>Iridaceae</taxon>
        <taxon>Iridoideae</taxon>
        <taxon>Irideae</taxon>
        <taxon>Iris</taxon>
    </lineage>
</organism>
<gene>
    <name evidence="1" type="ORF">M6B38_252720</name>
</gene>
<dbReference type="EMBL" id="JANAVB010001399">
    <property type="protein sequence ID" value="KAJ6852866.1"/>
    <property type="molecule type" value="Genomic_DNA"/>
</dbReference>
<name>A0AAX6IHZ4_IRIPA</name>
<dbReference type="Proteomes" id="UP001140949">
    <property type="component" value="Unassembled WGS sequence"/>
</dbReference>
<proteinExistence type="predicted"/>
<protein>
    <submittedName>
        <fullName evidence="1">Aluminum-activated malate transporter 10-like</fullName>
    </submittedName>
</protein>
<keyword evidence="2" id="KW-1185">Reference proteome</keyword>
<comment type="caution">
    <text evidence="1">The sequence shown here is derived from an EMBL/GenBank/DDBJ whole genome shotgun (WGS) entry which is preliminary data.</text>
</comment>
<reference evidence="1" key="2">
    <citation type="submission" date="2023-04" db="EMBL/GenBank/DDBJ databases">
        <authorList>
            <person name="Bruccoleri R.E."/>
            <person name="Oakeley E.J."/>
            <person name="Faust A.-M."/>
            <person name="Dessus-Babus S."/>
            <person name="Altorfer M."/>
            <person name="Burckhardt D."/>
            <person name="Oertli M."/>
            <person name="Naumann U."/>
            <person name="Petersen F."/>
            <person name="Wong J."/>
        </authorList>
    </citation>
    <scope>NUCLEOTIDE SEQUENCE</scope>
    <source>
        <strain evidence="1">GSM-AAB239-AS_SAM_17_03QT</strain>
        <tissue evidence="1">Leaf</tissue>
    </source>
</reference>